<keyword evidence="2" id="KW-1185">Reference proteome</keyword>
<name>A0A1E3W154_9HYPH</name>
<dbReference type="Proteomes" id="UP000094472">
    <property type="component" value="Unassembled WGS sequence"/>
</dbReference>
<evidence type="ECO:0000313" key="1">
    <source>
        <dbReference type="EMBL" id="ODR99545.1"/>
    </source>
</evidence>
<dbReference type="STRING" id="1774969.AUC69_09350"/>
<evidence type="ECO:0000313" key="2">
    <source>
        <dbReference type="Proteomes" id="UP000094472"/>
    </source>
</evidence>
<dbReference type="AlphaFoldDB" id="A0A1E3W154"/>
<sequence length="93" mass="9879">MLLGDLLSRFDDESVAASTLLRLGDGDLLAAVHAGAEADGLTPGLFIARAVQRYAHEASDEEWTALIGELGRAEDPGLACLKRALIYTINGLR</sequence>
<organism evidence="1 2">
    <name type="scientific">Methyloceanibacter superfactus</name>
    <dbReference type="NCBI Taxonomy" id="1774969"/>
    <lineage>
        <taxon>Bacteria</taxon>
        <taxon>Pseudomonadati</taxon>
        <taxon>Pseudomonadota</taxon>
        <taxon>Alphaproteobacteria</taxon>
        <taxon>Hyphomicrobiales</taxon>
        <taxon>Hyphomicrobiaceae</taxon>
        <taxon>Methyloceanibacter</taxon>
    </lineage>
</organism>
<dbReference type="OrthoDB" id="8453614at2"/>
<reference evidence="1 2" key="1">
    <citation type="journal article" date="2016" name="Environ. Microbiol.">
        <title>New Methyloceanibacter diversity from North Sea sediments includes methanotroph containing solely the soluble methane monooxygenase.</title>
        <authorList>
            <person name="Vekeman B."/>
            <person name="Kerckhof F.M."/>
            <person name="Cremers G."/>
            <person name="de Vos P."/>
            <person name="Vandamme P."/>
            <person name="Boon N."/>
            <person name="Op den Camp H.J."/>
            <person name="Heylen K."/>
        </authorList>
    </citation>
    <scope>NUCLEOTIDE SEQUENCE [LARGE SCALE GENOMIC DNA]</scope>
    <source>
        <strain evidence="1 2">R-67175</strain>
    </source>
</reference>
<dbReference type="EMBL" id="LPWF01000017">
    <property type="protein sequence ID" value="ODR99545.1"/>
    <property type="molecule type" value="Genomic_DNA"/>
</dbReference>
<comment type="caution">
    <text evidence="1">The sequence shown here is derived from an EMBL/GenBank/DDBJ whole genome shotgun (WGS) entry which is preliminary data.</text>
</comment>
<protein>
    <submittedName>
        <fullName evidence="1">Uncharacterized protein</fullName>
    </submittedName>
</protein>
<accession>A0A1E3W154</accession>
<proteinExistence type="predicted"/>
<dbReference type="RefSeq" id="WP_069441350.1">
    <property type="nucleotide sequence ID" value="NZ_LPWF01000017.1"/>
</dbReference>
<gene>
    <name evidence="1" type="ORF">AUC69_09350</name>
</gene>